<reference evidence="3" key="1">
    <citation type="journal article" date="2023" name="Proc. Natl. Acad. Sci. U.S.A.">
        <title>Genomic and structural basis for evolution of tropane alkaloid biosynthesis.</title>
        <authorList>
            <person name="Wanga Y.-J."/>
            <person name="Taina T."/>
            <person name="Yua J.-Y."/>
            <person name="Lia J."/>
            <person name="Xua B."/>
            <person name="Chenc J."/>
            <person name="D'Auriad J.C."/>
            <person name="Huanga J.-P."/>
            <person name="Huanga S.-X."/>
        </authorList>
    </citation>
    <scope>NUCLEOTIDE SEQUENCE [LARGE SCALE GENOMIC DNA]</scope>
    <source>
        <strain evidence="3">cv. KIB-2019</strain>
    </source>
</reference>
<feature type="compositionally biased region" description="Basic and acidic residues" evidence="1">
    <location>
        <begin position="1"/>
        <end position="20"/>
    </location>
</feature>
<evidence type="ECO:0000256" key="1">
    <source>
        <dbReference type="SAM" id="MobiDB-lite"/>
    </source>
</evidence>
<sequence>MAMTKNLEKDNMESKKDKSNSNKSVKKVNALDDSPLSHSDHVDDAHDGPYSPLPGEIADASCKTLPLTDPTHVHNDDDPSSHLPDQVDDASCKTLHSSSLHVQVDDASCKTLPSEVADSVVDSKDRSLDGRITNVLAQI</sequence>
<organism evidence="2 3">
    <name type="scientific">Anisodus acutangulus</name>
    <dbReference type="NCBI Taxonomy" id="402998"/>
    <lineage>
        <taxon>Eukaryota</taxon>
        <taxon>Viridiplantae</taxon>
        <taxon>Streptophyta</taxon>
        <taxon>Embryophyta</taxon>
        <taxon>Tracheophyta</taxon>
        <taxon>Spermatophyta</taxon>
        <taxon>Magnoliopsida</taxon>
        <taxon>eudicotyledons</taxon>
        <taxon>Gunneridae</taxon>
        <taxon>Pentapetalae</taxon>
        <taxon>asterids</taxon>
        <taxon>lamiids</taxon>
        <taxon>Solanales</taxon>
        <taxon>Solanaceae</taxon>
        <taxon>Solanoideae</taxon>
        <taxon>Hyoscyameae</taxon>
        <taxon>Anisodus</taxon>
    </lineage>
</organism>
<dbReference type="Proteomes" id="UP001152561">
    <property type="component" value="Unassembled WGS sequence"/>
</dbReference>
<comment type="caution">
    <text evidence="2">The sequence shown here is derived from an EMBL/GenBank/DDBJ whole genome shotgun (WGS) entry which is preliminary data.</text>
</comment>
<protein>
    <submittedName>
        <fullName evidence="2">Uncharacterized protein</fullName>
    </submittedName>
</protein>
<feature type="region of interest" description="Disordered" evidence="1">
    <location>
        <begin position="1"/>
        <end position="89"/>
    </location>
</feature>
<proteinExistence type="predicted"/>
<gene>
    <name evidence="2" type="ORF">K7X08_019588</name>
</gene>
<feature type="compositionally biased region" description="Basic and acidic residues" evidence="1">
    <location>
        <begin position="71"/>
        <end position="80"/>
    </location>
</feature>
<evidence type="ECO:0000313" key="3">
    <source>
        <dbReference type="Proteomes" id="UP001152561"/>
    </source>
</evidence>
<name>A0A9Q1MRT5_9SOLA</name>
<keyword evidence="3" id="KW-1185">Reference proteome</keyword>
<dbReference type="AlphaFoldDB" id="A0A9Q1MRT5"/>
<feature type="compositionally biased region" description="Basic and acidic residues" evidence="1">
    <location>
        <begin position="38"/>
        <end position="47"/>
    </location>
</feature>
<accession>A0A9Q1MRT5</accession>
<evidence type="ECO:0000313" key="2">
    <source>
        <dbReference type="EMBL" id="KAJ8567380.1"/>
    </source>
</evidence>
<dbReference type="EMBL" id="JAJAGQ010000003">
    <property type="protein sequence ID" value="KAJ8567380.1"/>
    <property type="molecule type" value="Genomic_DNA"/>
</dbReference>